<dbReference type="Pfam" id="PF01167">
    <property type="entry name" value="Tub"/>
    <property type="match status" value="1"/>
</dbReference>
<name>A0A8S1S2L4_9CILI</name>
<evidence type="ECO:0000313" key="4">
    <source>
        <dbReference type="Proteomes" id="UP000689195"/>
    </source>
</evidence>
<dbReference type="EMBL" id="CAJJDO010000003">
    <property type="protein sequence ID" value="CAD8133852.1"/>
    <property type="molecule type" value="Genomic_DNA"/>
</dbReference>
<dbReference type="OrthoDB" id="8775810at2759"/>
<evidence type="ECO:0000259" key="2">
    <source>
        <dbReference type="Pfam" id="PF01167"/>
    </source>
</evidence>
<proteinExistence type="predicted"/>
<protein>
    <recommendedName>
        <fullName evidence="2">Tubby C-terminal domain-containing protein</fullName>
    </recommendedName>
</protein>
<feature type="coiled-coil region" evidence="1">
    <location>
        <begin position="130"/>
        <end position="161"/>
    </location>
</feature>
<dbReference type="PANTHER" id="PTHR16517">
    <property type="entry name" value="TUBBY-RELATED"/>
    <property type="match status" value="1"/>
</dbReference>
<evidence type="ECO:0000256" key="1">
    <source>
        <dbReference type="SAM" id="Coils"/>
    </source>
</evidence>
<evidence type="ECO:0000313" key="3">
    <source>
        <dbReference type="EMBL" id="CAD8133852.1"/>
    </source>
</evidence>
<organism evidence="3 4">
    <name type="scientific">Paramecium pentaurelia</name>
    <dbReference type="NCBI Taxonomy" id="43138"/>
    <lineage>
        <taxon>Eukaryota</taxon>
        <taxon>Sar</taxon>
        <taxon>Alveolata</taxon>
        <taxon>Ciliophora</taxon>
        <taxon>Intramacronucleata</taxon>
        <taxon>Oligohymenophorea</taxon>
        <taxon>Peniculida</taxon>
        <taxon>Parameciidae</taxon>
        <taxon>Paramecium</taxon>
    </lineage>
</organism>
<reference evidence="3" key="1">
    <citation type="submission" date="2021-01" db="EMBL/GenBank/DDBJ databases">
        <authorList>
            <consortium name="Genoscope - CEA"/>
            <person name="William W."/>
        </authorList>
    </citation>
    <scope>NUCLEOTIDE SEQUENCE</scope>
</reference>
<dbReference type="InterPro" id="IPR000007">
    <property type="entry name" value="Tubby_C"/>
</dbReference>
<dbReference type="PANTHER" id="PTHR16517:SF7">
    <property type="entry name" value="PROTEIN KING TUBBY"/>
    <property type="match status" value="1"/>
</dbReference>
<accession>A0A8S1S2L4</accession>
<dbReference type="Proteomes" id="UP000689195">
    <property type="component" value="Unassembled WGS sequence"/>
</dbReference>
<keyword evidence="4" id="KW-1185">Reference proteome</keyword>
<comment type="caution">
    <text evidence="3">The sequence shown here is derived from an EMBL/GenBank/DDBJ whole genome shotgun (WGS) entry which is preliminary data.</text>
</comment>
<dbReference type="AlphaFoldDB" id="A0A8S1S2L4"/>
<gene>
    <name evidence="3" type="ORF">PPENT_87.1.T0030007</name>
</gene>
<keyword evidence="1" id="KW-0175">Coiled coil</keyword>
<sequence>MFLNNISDSDDDKCAPKVCLDTLGLSQEIDKNPTKIITKNTNYKKNLGVGGAYYEAYDIDLNKFTFEKNMFDQEKKQSCDSIGEGVDDFKLLEIPQGASQDILDPLILSKQVSQSQQCQRDAIETSNNWVLEEIQKQQQYLEQLEKLEQIEKQEQEECQIEICDFLEAAISDMIPLPPICPYSVKITQINLPDQLLSFLINPIPTEGMFQCKIVRDKSGLNRFMPKYRMYWCQTNQFLLAAKKSLNKNKFIITQDSEFKQKDQGLLLGKVEQSKQSKADYYLFDNGSKKKEQNSTKKLRVQLGSVFFDTNYENKGRPRRMALVLRKSEKEIVQFISRKPQIINTQQQQKLYTLDFFGRVKKASVKNFQLVLKGEEKDLIYVQFGKIDKDQFHLDFMSPLSPLIAMQLALCNFNFKGKA</sequence>
<feature type="domain" description="Tubby C-terminal" evidence="2">
    <location>
        <begin position="328"/>
        <end position="413"/>
    </location>
</feature>